<dbReference type="Proteomes" id="UP000708298">
    <property type="component" value="Unassembled WGS sequence"/>
</dbReference>
<sequence>MRLQNEAAEPAEPEIPVETLTDEDHDLIAAARAVLVKHYRPFWHMVSAAIRSRDGRIWTGIHLGATVGRMQICAEPIALGRAILDGDGTIESAVAIRHPKAEEIDQSLAIVSPCGACREMILDYDPDACVIVPGIMAPIKMPIRSLLPLPYRR</sequence>
<dbReference type="NCBIfam" id="NF005314">
    <property type="entry name" value="PRK06848.1"/>
    <property type="match status" value="1"/>
</dbReference>
<dbReference type="PANTHER" id="PTHR11644">
    <property type="entry name" value="CYTIDINE DEAMINASE"/>
    <property type="match status" value="1"/>
</dbReference>
<dbReference type="EMBL" id="JAESVB010000001">
    <property type="protein sequence ID" value="MCB8873806.1"/>
    <property type="molecule type" value="Genomic_DNA"/>
</dbReference>
<dbReference type="PROSITE" id="PS51747">
    <property type="entry name" value="CYT_DCMP_DEAMINASES_2"/>
    <property type="match status" value="1"/>
</dbReference>
<proteinExistence type="inferred from homology"/>
<dbReference type="Gene3D" id="3.40.140.10">
    <property type="entry name" value="Cytidine Deaminase, domain 2"/>
    <property type="match status" value="1"/>
</dbReference>
<keyword evidence="3" id="KW-0378">Hydrolase</keyword>
<evidence type="ECO:0000313" key="6">
    <source>
        <dbReference type="EMBL" id="MCB8873806.1"/>
    </source>
</evidence>
<dbReference type="CDD" id="cd01283">
    <property type="entry name" value="cytidine_deaminase"/>
    <property type="match status" value="1"/>
</dbReference>
<evidence type="ECO:0000256" key="2">
    <source>
        <dbReference type="ARBA" id="ARBA00022723"/>
    </source>
</evidence>
<comment type="caution">
    <text evidence="6">The sequence shown here is derived from an EMBL/GenBank/DDBJ whole genome shotgun (WGS) entry which is preliminary data.</text>
</comment>
<dbReference type="PROSITE" id="PS00903">
    <property type="entry name" value="CYT_DCMP_DEAMINASES_1"/>
    <property type="match status" value="1"/>
</dbReference>
<accession>A0A963YMW5</accession>
<dbReference type="SUPFAM" id="SSF53927">
    <property type="entry name" value="Cytidine deaminase-like"/>
    <property type="match status" value="1"/>
</dbReference>
<feature type="domain" description="CMP/dCMP-type deaminase" evidence="5">
    <location>
        <begin position="22"/>
        <end position="153"/>
    </location>
</feature>
<evidence type="ECO:0000256" key="1">
    <source>
        <dbReference type="ARBA" id="ARBA00006576"/>
    </source>
</evidence>
<dbReference type="AlphaFoldDB" id="A0A963YMW5"/>
<keyword evidence="4" id="KW-0862">Zinc</keyword>
<dbReference type="GO" id="GO:0005829">
    <property type="term" value="C:cytosol"/>
    <property type="evidence" value="ECO:0007669"/>
    <property type="project" value="TreeGrafter"/>
</dbReference>
<protein>
    <submittedName>
        <fullName evidence="6">Cytidine deaminase</fullName>
    </submittedName>
</protein>
<dbReference type="RefSeq" id="WP_227319486.1">
    <property type="nucleotide sequence ID" value="NZ_JAESVB010000001.1"/>
</dbReference>
<evidence type="ECO:0000256" key="4">
    <source>
        <dbReference type="ARBA" id="ARBA00022833"/>
    </source>
</evidence>
<dbReference type="GO" id="GO:0008270">
    <property type="term" value="F:zinc ion binding"/>
    <property type="evidence" value="ECO:0007669"/>
    <property type="project" value="InterPro"/>
</dbReference>
<keyword evidence="2" id="KW-0479">Metal-binding</keyword>
<comment type="similarity">
    <text evidence="1">Belongs to the cytidine and deoxycytidylate deaminase family.</text>
</comment>
<dbReference type="InterPro" id="IPR016193">
    <property type="entry name" value="Cytidine_deaminase-like"/>
</dbReference>
<dbReference type="GO" id="GO:0004126">
    <property type="term" value="F:cytidine deaminase activity"/>
    <property type="evidence" value="ECO:0007669"/>
    <property type="project" value="TreeGrafter"/>
</dbReference>
<evidence type="ECO:0000259" key="5">
    <source>
        <dbReference type="PROSITE" id="PS51747"/>
    </source>
</evidence>
<dbReference type="PANTHER" id="PTHR11644:SF2">
    <property type="entry name" value="CYTIDINE DEAMINASE"/>
    <property type="match status" value="1"/>
</dbReference>
<dbReference type="InterPro" id="IPR050202">
    <property type="entry name" value="Cyt/Deoxycyt_deaminase"/>
</dbReference>
<evidence type="ECO:0000256" key="3">
    <source>
        <dbReference type="ARBA" id="ARBA00022801"/>
    </source>
</evidence>
<name>A0A963YMW5_9PROT</name>
<dbReference type="GO" id="GO:0042802">
    <property type="term" value="F:identical protein binding"/>
    <property type="evidence" value="ECO:0007669"/>
    <property type="project" value="UniProtKB-ARBA"/>
</dbReference>
<reference evidence="6" key="2">
    <citation type="submission" date="2021-01" db="EMBL/GenBank/DDBJ databases">
        <authorList>
            <person name="Mieszkin S."/>
            <person name="Pouder E."/>
            <person name="Alain K."/>
        </authorList>
    </citation>
    <scope>NUCLEOTIDE SEQUENCE</scope>
    <source>
        <strain evidence="6">HW T2.11</strain>
    </source>
</reference>
<gene>
    <name evidence="6" type="ORF">ASILVAE211_01335</name>
</gene>
<keyword evidence="7" id="KW-1185">Reference proteome</keyword>
<dbReference type="InterPro" id="IPR016192">
    <property type="entry name" value="APOBEC/CMP_deaminase_Zn-bd"/>
</dbReference>
<dbReference type="GO" id="GO:0072527">
    <property type="term" value="P:pyrimidine-containing compound metabolic process"/>
    <property type="evidence" value="ECO:0007669"/>
    <property type="project" value="UniProtKB-ARBA"/>
</dbReference>
<reference evidence="6" key="1">
    <citation type="journal article" date="2021" name="Microorganisms">
        <title>Acidisoma silvae sp. nov. and Acidisomacellulosilytica sp. nov., Two Acidophilic Bacteria Isolated from Decaying Wood, Hydrolyzing Cellulose and Producing Poly-3-hydroxybutyrate.</title>
        <authorList>
            <person name="Mieszkin S."/>
            <person name="Pouder E."/>
            <person name="Uroz S."/>
            <person name="Simon-Colin C."/>
            <person name="Alain K."/>
        </authorList>
    </citation>
    <scope>NUCLEOTIDE SEQUENCE</scope>
    <source>
        <strain evidence="6">HW T2.11</strain>
    </source>
</reference>
<dbReference type="GO" id="GO:0055086">
    <property type="term" value="P:nucleobase-containing small molecule metabolic process"/>
    <property type="evidence" value="ECO:0007669"/>
    <property type="project" value="UniProtKB-ARBA"/>
</dbReference>
<evidence type="ECO:0000313" key="7">
    <source>
        <dbReference type="Proteomes" id="UP000708298"/>
    </source>
</evidence>
<organism evidence="6 7">
    <name type="scientific">Acidisoma silvae</name>
    <dbReference type="NCBI Taxonomy" id="2802396"/>
    <lineage>
        <taxon>Bacteria</taxon>
        <taxon>Pseudomonadati</taxon>
        <taxon>Pseudomonadota</taxon>
        <taxon>Alphaproteobacteria</taxon>
        <taxon>Acetobacterales</taxon>
        <taxon>Acidocellaceae</taxon>
        <taxon>Acidisoma</taxon>
    </lineage>
</organism>
<dbReference type="InterPro" id="IPR002125">
    <property type="entry name" value="CMP_dCMP_dom"/>
</dbReference>